<feature type="region of interest" description="Disordered" evidence="1">
    <location>
        <begin position="28"/>
        <end position="56"/>
    </location>
</feature>
<feature type="region of interest" description="Disordered" evidence="1">
    <location>
        <begin position="486"/>
        <end position="510"/>
    </location>
</feature>
<dbReference type="EMBL" id="JBITYG010000001">
    <property type="protein sequence ID" value="MFI9099329.1"/>
    <property type="molecule type" value="Genomic_DNA"/>
</dbReference>
<evidence type="ECO:0000313" key="4">
    <source>
        <dbReference type="Proteomes" id="UP001614394"/>
    </source>
</evidence>
<feature type="compositionally biased region" description="Low complexity" evidence="1">
    <location>
        <begin position="492"/>
        <end position="508"/>
    </location>
</feature>
<accession>A0ABW8BYT1</accession>
<evidence type="ECO:0000256" key="1">
    <source>
        <dbReference type="SAM" id="MobiDB-lite"/>
    </source>
</evidence>
<comment type="caution">
    <text evidence="3">The sequence shown here is derived from an EMBL/GenBank/DDBJ whole genome shotgun (WGS) entry which is preliminary data.</text>
</comment>
<reference evidence="3 4" key="1">
    <citation type="submission" date="2024-10" db="EMBL/GenBank/DDBJ databases">
        <title>The Natural Products Discovery Center: Release of the First 8490 Sequenced Strains for Exploring Actinobacteria Biosynthetic Diversity.</title>
        <authorList>
            <person name="Kalkreuter E."/>
            <person name="Kautsar S.A."/>
            <person name="Yang D."/>
            <person name="Bader C.D."/>
            <person name="Teijaro C.N."/>
            <person name="Fluegel L."/>
            <person name="Davis C.M."/>
            <person name="Simpson J.R."/>
            <person name="Lauterbach L."/>
            <person name="Steele A.D."/>
            <person name="Gui C."/>
            <person name="Meng S."/>
            <person name="Li G."/>
            <person name="Viehrig K."/>
            <person name="Ye F."/>
            <person name="Su P."/>
            <person name="Kiefer A.F."/>
            <person name="Nichols A."/>
            <person name="Cepeda A.J."/>
            <person name="Yan W."/>
            <person name="Fan B."/>
            <person name="Jiang Y."/>
            <person name="Adhikari A."/>
            <person name="Zheng C.-J."/>
            <person name="Schuster L."/>
            <person name="Cowan T.M."/>
            <person name="Smanski M.J."/>
            <person name="Chevrette M.G."/>
            <person name="De Carvalho L.P.S."/>
            <person name="Shen B."/>
        </authorList>
    </citation>
    <scope>NUCLEOTIDE SEQUENCE [LARGE SCALE GENOMIC DNA]</scope>
    <source>
        <strain evidence="3 4">NPDC053399</strain>
    </source>
</reference>
<dbReference type="Pfam" id="PF13365">
    <property type="entry name" value="Trypsin_2"/>
    <property type="match status" value="1"/>
</dbReference>
<evidence type="ECO:0000313" key="3">
    <source>
        <dbReference type="EMBL" id="MFI9099329.1"/>
    </source>
</evidence>
<dbReference type="RefSeq" id="WP_399643655.1">
    <property type="nucleotide sequence ID" value="NZ_JBITYG010000001.1"/>
</dbReference>
<dbReference type="Pfam" id="PF20028">
    <property type="entry name" value="VMAP-C"/>
    <property type="match status" value="1"/>
</dbReference>
<gene>
    <name evidence="3" type="ORF">ACIGXA_02305</name>
</gene>
<dbReference type="Gene3D" id="2.40.10.120">
    <property type="match status" value="1"/>
</dbReference>
<protein>
    <submittedName>
        <fullName evidence="3">Trypsin-like peptidase domain-containing protein</fullName>
    </submittedName>
</protein>
<sequence>MTSSSPRRLSSSSIPRSVKYTGCSIAPSRGHRCTRTPRHGDGGTFQARIGSIPTLPRAGPRRPLAFRYCWPNGGWRGVTGGYGGAQDAQDEDSDPFETLAPLVRAATVRVHAPPSGYAPDGSGGPSAGDVAVRPWGSGFFVAPNWVLTCAHVALRGEGGAMADGGREVGITFDGRTVRGRVEWAEPTANPGPGLWPAPDLALIRLLEPVPHACVWLTERTSKVFTRKEVAFFGCMEVDGEVEDVSGRCTIRGELGKEGKLRLGNEDEIPSGASGGPVVDLARGEVIGVLKARRGGQDGGLAISVVQLRGLPLPQRPVGAESDDLFQRVVHAHDRHHADRHRRADTNVTTWTDAHNLMGATPGRALSPGMRTELLGLLAELPPPVSTLSLLATVNELRGQPCENLPLAPRGWRDGLGLLYELRRGQSELETVLRYCVHAATAERPYEAAHGAERRLWNWAAAVAASERDLSRGFRNELGREWLARVNDRRTDPGPSGVRVPGAGGPPAREAVSHPSVLLEIDRRGWERDSYDWRIAIVDAAGDVRPVAEGAEGTRLGELPARLSAPLTEAFRRCDEPDRRAVLQVAVVRALLELPVETWRMPADGKTLGEQRPVVVRRADPEYDPDEVGEDAALRRARWKRVQAGPMEPVVLDCDAGEPAPVPSDDELRSRGLYSVPALCRASDAEDGPANLRRVTNAGYGVVLWRRERAERDLVCTDFHRGVEHAVAAAAQADRLPEAVRKLRADLARREPEAYISKGLILLYDDPTRPLPGTDQPLETP</sequence>
<proteinExistence type="predicted"/>
<organism evidence="3 4">
    <name type="scientific">Streptomyces fildesensis</name>
    <dbReference type="NCBI Taxonomy" id="375757"/>
    <lineage>
        <taxon>Bacteria</taxon>
        <taxon>Bacillati</taxon>
        <taxon>Actinomycetota</taxon>
        <taxon>Actinomycetes</taxon>
        <taxon>Kitasatosporales</taxon>
        <taxon>Streptomycetaceae</taxon>
        <taxon>Streptomyces</taxon>
    </lineage>
</organism>
<dbReference type="SUPFAM" id="SSF50494">
    <property type="entry name" value="Trypsin-like serine proteases"/>
    <property type="match status" value="1"/>
</dbReference>
<evidence type="ECO:0000259" key="2">
    <source>
        <dbReference type="Pfam" id="PF20028"/>
    </source>
</evidence>
<feature type="domain" description="vWA-MoxR associated protein C-terminal" evidence="2">
    <location>
        <begin position="528"/>
        <end position="766"/>
    </location>
</feature>
<dbReference type="Proteomes" id="UP001614394">
    <property type="component" value="Unassembled WGS sequence"/>
</dbReference>
<name>A0ABW8BYT1_9ACTN</name>
<dbReference type="InterPro" id="IPR009003">
    <property type="entry name" value="Peptidase_S1_PA"/>
</dbReference>
<dbReference type="InterPro" id="IPR045450">
    <property type="entry name" value="VMAP_C"/>
</dbReference>
<keyword evidence="4" id="KW-1185">Reference proteome</keyword>